<dbReference type="SMART" id="SM00502">
    <property type="entry name" value="BBC"/>
    <property type="match status" value="1"/>
</dbReference>
<feature type="binding site" evidence="12">
    <location>
        <begin position="389"/>
        <end position="396"/>
    </location>
    <ligand>
        <name>GTP</name>
        <dbReference type="ChEBI" id="CHEBI:37565"/>
    </ligand>
</feature>
<dbReference type="PANTHER" id="PTHR11711">
    <property type="entry name" value="ADP RIBOSYLATION FACTOR-RELATED"/>
    <property type="match status" value="1"/>
</dbReference>
<dbReference type="SMART" id="SM00177">
    <property type="entry name" value="ARF"/>
    <property type="match status" value="1"/>
</dbReference>
<dbReference type="GO" id="GO:0005525">
    <property type="term" value="F:GTP binding"/>
    <property type="evidence" value="ECO:0007669"/>
    <property type="project" value="UniProtKB-KW"/>
</dbReference>
<dbReference type="Gene3D" id="3.30.40.10">
    <property type="entry name" value="Zinc/RING finger domain, C3HC4 (zinc finger)"/>
    <property type="match status" value="1"/>
</dbReference>
<evidence type="ECO:0000256" key="4">
    <source>
        <dbReference type="ARBA" id="ARBA00022679"/>
    </source>
</evidence>
<dbReference type="InterPro" id="IPR006689">
    <property type="entry name" value="Small_GTPase_ARF/SAR"/>
</dbReference>
<dbReference type="EC" id="2.3.2.27" evidence="3"/>
<evidence type="ECO:0000313" key="19">
    <source>
        <dbReference type="RefSeq" id="XP_011311870.1"/>
    </source>
</evidence>
<dbReference type="Pfam" id="PF00643">
    <property type="entry name" value="zf-B_box"/>
    <property type="match status" value="1"/>
</dbReference>
<dbReference type="FunFam" id="3.40.50.300:FF:000486">
    <property type="entry name" value="E3 ubiquitin-protein ligase TRIM23"/>
    <property type="match status" value="1"/>
</dbReference>
<dbReference type="NCBIfam" id="TIGR00231">
    <property type="entry name" value="small_GTP"/>
    <property type="match status" value="1"/>
</dbReference>
<evidence type="ECO:0000256" key="11">
    <source>
        <dbReference type="ARBA" id="ARBA00061142"/>
    </source>
</evidence>
<organism evidence="17">
    <name type="scientific">Fopius arisanus</name>
    <dbReference type="NCBI Taxonomy" id="64838"/>
    <lineage>
        <taxon>Eukaryota</taxon>
        <taxon>Metazoa</taxon>
        <taxon>Ecdysozoa</taxon>
        <taxon>Arthropoda</taxon>
        <taxon>Hexapoda</taxon>
        <taxon>Insecta</taxon>
        <taxon>Pterygota</taxon>
        <taxon>Neoptera</taxon>
        <taxon>Endopterygota</taxon>
        <taxon>Hymenoptera</taxon>
        <taxon>Apocrita</taxon>
        <taxon>Ichneumonoidea</taxon>
        <taxon>Braconidae</taxon>
        <taxon>Opiinae</taxon>
        <taxon>Fopius</taxon>
    </lineage>
</organism>
<dbReference type="Gene3D" id="3.40.50.300">
    <property type="entry name" value="P-loop containing nucleotide triphosphate hydrolases"/>
    <property type="match status" value="1"/>
</dbReference>
<evidence type="ECO:0000313" key="17">
    <source>
        <dbReference type="EMBL" id="JAG75296.1"/>
    </source>
</evidence>
<dbReference type="PROSITE" id="PS51417">
    <property type="entry name" value="ARF"/>
    <property type="match status" value="1"/>
</dbReference>
<accession>A0A0C9QPI4</accession>
<comment type="catalytic activity">
    <reaction evidence="1">
        <text>S-ubiquitinyl-[E2 ubiquitin-conjugating enzyme]-L-cysteine + [acceptor protein]-L-lysine = [E2 ubiquitin-conjugating enzyme]-L-cysteine + N(6)-ubiquitinyl-[acceptor protein]-L-lysine.</text>
        <dbReference type="EC" id="2.3.2.27"/>
    </reaction>
</comment>
<dbReference type="PROSITE" id="PS00518">
    <property type="entry name" value="ZF_RING_1"/>
    <property type="match status" value="1"/>
</dbReference>
<dbReference type="OrthoDB" id="2011769at2759"/>
<dbReference type="KEGG" id="fas:105271808"/>
<evidence type="ECO:0000256" key="13">
    <source>
        <dbReference type="PIRSR" id="PIRSR606689-2"/>
    </source>
</evidence>
<dbReference type="SMART" id="SM00336">
    <property type="entry name" value="BBOX"/>
    <property type="match status" value="2"/>
</dbReference>
<dbReference type="PRINTS" id="PR00328">
    <property type="entry name" value="SAR1GTPBP"/>
</dbReference>
<dbReference type="PROSITE" id="PS50119">
    <property type="entry name" value="ZF_BBOX"/>
    <property type="match status" value="1"/>
</dbReference>
<dbReference type="InterPro" id="IPR003649">
    <property type="entry name" value="Bbox_C"/>
</dbReference>
<feature type="binding site" evidence="13">
    <location>
        <position position="396"/>
    </location>
    <ligand>
        <name>Mg(2+)</name>
        <dbReference type="ChEBI" id="CHEBI:18420"/>
    </ligand>
</feature>
<evidence type="ECO:0000256" key="14">
    <source>
        <dbReference type="PROSITE-ProRule" id="PRU00024"/>
    </source>
</evidence>
<keyword evidence="4" id="KW-0808">Transferase</keyword>
<dbReference type="GO" id="GO:0048731">
    <property type="term" value="P:system development"/>
    <property type="evidence" value="ECO:0007669"/>
    <property type="project" value="UniProtKB-ARBA"/>
</dbReference>
<keyword evidence="18" id="KW-1185">Reference proteome</keyword>
<dbReference type="CDD" id="cd19774">
    <property type="entry name" value="Bbox2_TRIM23_C-IX_rpt2"/>
    <property type="match status" value="1"/>
</dbReference>
<feature type="domain" description="B box-type" evidence="16">
    <location>
        <begin position="118"/>
        <end position="164"/>
    </location>
</feature>
<evidence type="ECO:0000259" key="15">
    <source>
        <dbReference type="PROSITE" id="PS50089"/>
    </source>
</evidence>
<dbReference type="InterPro" id="IPR027417">
    <property type="entry name" value="P-loop_NTPase"/>
</dbReference>
<dbReference type="EMBL" id="GBYB01005529">
    <property type="protein sequence ID" value="JAG75296.1"/>
    <property type="molecule type" value="Transcribed_RNA"/>
</dbReference>
<gene>
    <name evidence="17" type="primary">Trim23</name>
    <name evidence="19" type="synonym">LOC105271808</name>
    <name evidence="17" type="ORF">g.19451</name>
</gene>
<dbReference type="RefSeq" id="XP_011311870.1">
    <property type="nucleotide sequence ID" value="XM_011313568.1"/>
</dbReference>
<dbReference type="InterPro" id="IPR000315">
    <property type="entry name" value="Znf_B-box"/>
</dbReference>
<dbReference type="InterPro" id="IPR005225">
    <property type="entry name" value="Small_GTP-bd"/>
</dbReference>
<dbReference type="InterPro" id="IPR017907">
    <property type="entry name" value="Znf_RING_CS"/>
</dbReference>
<dbReference type="SMART" id="SM00178">
    <property type="entry name" value="SAR"/>
    <property type="match status" value="1"/>
</dbReference>
<keyword evidence="9" id="KW-0862">Zinc</keyword>
<dbReference type="CDD" id="cd19773">
    <property type="entry name" value="Bbox2_TRIM23_C-IX_rpt1"/>
    <property type="match status" value="1"/>
</dbReference>
<feature type="binding site" evidence="13">
    <location>
        <position position="414"/>
    </location>
    <ligand>
        <name>Mg(2+)</name>
        <dbReference type="ChEBI" id="CHEBI:18420"/>
    </ligand>
</feature>
<dbReference type="PROSITE" id="PS50089">
    <property type="entry name" value="ZF_RING_2"/>
    <property type="match status" value="1"/>
</dbReference>
<evidence type="ECO:0000313" key="18">
    <source>
        <dbReference type="Proteomes" id="UP000694866"/>
    </source>
</evidence>
<name>A0A0C9QPI4_9HYME</name>
<keyword evidence="5 13" id="KW-0479">Metal-binding</keyword>
<dbReference type="GO" id="GO:0061630">
    <property type="term" value="F:ubiquitin protein ligase activity"/>
    <property type="evidence" value="ECO:0007669"/>
    <property type="project" value="UniProtKB-EC"/>
</dbReference>
<feature type="domain" description="RING-type" evidence="15">
    <location>
        <begin position="26"/>
        <end position="74"/>
    </location>
</feature>
<dbReference type="FunFam" id="3.30.40.10:FF:000130">
    <property type="entry name" value="E3 ubiquitin-protein ligase TRIM23"/>
    <property type="match status" value="1"/>
</dbReference>
<keyword evidence="6 12" id="KW-0547">Nucleotide-binding</keyword>
<sequence>MTESNRQFSKYLRRSVRSLKTNVLECGICEEVFCIEGDKVPRLLQCGHTVCHSCLLRLQPCISEVQFLFCPFDRQPTEVTSREGVHSLKKNFALIELLERLEQSRNENSSTLERERLQSTQPCDEDDSHFAVIYCTVCSTHLCEACDTLTHSSKTLGKHRRIPLSEKPKEKPKCPIHTNHIAEFTCIQEGCENALMCYLCKDYGRHSAHKLALVEIEAESLRKSIVLALQKMTQFMESMKDTSHRIEVVIQELEGWAIEDARYRVEHHFDELRLQLAEQEKNALTCVDDEMKGRQAALRQQLQDLTSTRSQVADVCIQCENILDNEDWKLLSGAEKVQEVLGSLEQQQQKYAQLGPDFLTPEASIPIIFSRDNRVHIQKKIYMRVVILGLDGAGKTSILSAMKGITLTNPPISTIGFNVESLEYENLVITLWDVGGQHKFRPLWKHYYHNAQAVIFVVDASDRSRFEEAQNELAKIVSERHLRDAVVLIYANKQDVEGSASIEELTDILSLQKLCCGRAWHIEGSSPLTDANTSTQGLQWLTQQLGAHGYTELNLREKNVKF</sequence>
<evidence type="ECO:0000256" key="12">
    <source>
        <dbReference type="PIRSR" id="PIRSR606689-1"/>
    </source>
</evidence>
<dbReference type="CDD" id="cd00878">
    <property type="entry name" value="Arf_Arl"/>
    <property type="match status" value="1"/>
</dbReference>
<dbReference type="GO" id="GO:0008270">
    <property type="term" value="F:zinc ion binding"/>
    <property type="evidence" value="ECO:0007669"/>
    <property type="project" value="UniProtKB-KW"/>
</dbReference>
<evidence type="ECO:0000256" key="3">
    <source>
        <dbReference type="ARBA" id="ARBA00012483"/>
    </source>
</evidence>
<reference evidence="17" key="1">
    <citation type="submission" date="2015-01" db="EMBL/GenBank/DDBJ databases">
        <title>Transcriptome Assembly of Fopius arisanus.</title>
        <authorList>
            <person name="Geib S."/>
        </authorList>
    </citation>
    <scope>NUCLEOTIDE SEQUENCE</scope>
</reference>
<evidence type="ECO:0000256" key="9">
    <source>
        <dbReference type="ARBA" id="ARBA00022833"/>
    </source>
</evidence>
<keyword evidence="10 12" id="KW-0342">GTP-binding</keyword>
<dbReference type="SUPFAM" id="SSF52540">
    <property type="entry name" value="P-loop containing nucleoside triphosphate hydrolases"/>
    <property type="match status" value="1"/>
</dbReference>
<evidence type="ECO:0000256" key="6">
    <source>
        <dbReference type="ARBA" id="ARBA00022741"/>
    </source>
</evidence>
<feature type="binding site" evidence="12">
    <location>
        <position position="436"/>
    </location>
    <ligand>
        <name>GTP</name>
        <dbReference type="ChEBI" id="CHEBI:37565"/>
    </ligand>
</feature>
<protein>
    <recommendedName>
        <fullName evidence="3">RING-type E3 ubiquitin transferase</fullName>
        <ecNumber evidence="3">2.3.2.27</ecNumber>
    </recommendedName>
</protein>
<dbReference type="SUPFAM" id="SSF57850">
    <property type="entry name" value="RING/U-box"/>
    <property type="match status" value="1"/>
</dbReference>
<dbReference type="InterPro" id="IPR024156">
    <property type="entry name" value="Small_GTPase_ARF"/>
</dbReference>
<comment type="similarity">
    <text evidence="11">In the C-terminal section; belongs to the small GTPase superfamily. Arf family.</text>
</comment>
<dbReference type="InterPro" id="IPR013083">
    <property type="entry name" value="Znf_RING/FYVE/PHD"/>
</dbReference>
<dbReference type="InterPro" id="IPR001841">
    <property type="entry name" value="Znf_RING"/>
</dbReference>
<accession>A0A9R1TLV7</accession>
<evidence type="ECO:0000256" key="5">
    <source>
        <dbReference type="ARBA" id="ARBA00022723"/>
    </source>
</evidence>
<dbReference type="Pfam" id="PF00025">
    <property type="entry name" value="Arf"/>
    <property type="match status" value="1"/>
</dbReference>
<dbReference type="SUPFAM" id="SSF57845">
    <property type="entry name" value="B-box zinc-binding domain"/>
    <property type="match status" value="1"/>
</dbReference>
<proteinExistence type="inferred from homology"/>
<keyword evidence="8" id="KW-0833">Ubl conjugation pathway</keyword>
<evidence type="ECO:0000256" key="7">
    <source>
        <dbReference type="ARBA" id="ARBA00022771"/>
    </source>
</evidence>
<keyword evidence="7 14" id="KW-0863">Zinc-finger</keyword>
<evidence type="ECO:0000259" key="16">
    <source>
        <dbReference type="PROSITE" id="PS50119"/>
    </source>
</evidence>
<dbReference type="GO" id="GO:0051649">
    <property type="term" value="P:establishment of localization in cell"/>
    <property type="evidence" value="ECO:0007669"/>
    <property type="project" value="UniProtKB-ARBA"/>
</dbReference>
<dbReference type="Gene3D" id="3.30.160.60">
    <property type="entry name" value="Classic Zinc Finger"/>
    <property type="match status" value="1"/>
</dbReference>
<evidence type="ECO:0000256" key="10">
    <source>
        <dbReference type="ARBA" id="ARBA00023134"/>
    </source>
</evidence>
<reference evidence="19" key="2">
    <citation type="submission" date="2025-04" db="UniProtKB">
        <authorList>
            <consortium name="RefSeq"/>
        </authorList>
    </citation>
    <scope>IDENTIFICATION</scope>
    <source>
        <strain evidence="19">USDA-PBARC FA_bdor</strain>
        <tissue evidence="19">Whole organism</tissue>
    </source>
</reference>
<dbReference type="Gene3D" id="4.10.830.40">
    <property type="match status" value="1"/>
</dbReference>
<dbReference type="SMART" id="SM00184">
    <property type="entry name" value="RING"/>
    <property type="match status" value="1"/>
</dbReference>
<evidence type="ECO:0000256" key="8">
    <source>
        <dbReference type="ARBA" id="ARBA00022786"/>
    </source>
</evidence>
<keyword evidence="13" id="KW-0460">Magnesium</keyword>
<dbReference type="GeneID" id="105271808"/>
<dbReference type="GO" id="GO:0016192">
    <property type="term" value="P:vesicle-mediated transport"/>
    <property type="evidence" value="ECO:0007669"/>
    <property type="project" value="UniProtKB-ARBA"/>
</dbReference>
<feature type="binding site" evidence="12">
    <location>
        <begin position="492"/>
        <end position="495"/>
    </location>
    <ligand>
        <name>GTP</name>
        <dbReference type="ChEBI" id="CHEBI:37565"/>
    </ligand>
</feature>
<dbReference type="SMART" id="SM00175">
    <property type="entry name" value="RAB"/>
    <property type="match status" value="1"/>
</dbReference>
<dbReference type="AlphaFoldDB" id="A0A0C9QPI4"/>
<comment type="pathway">
    <text evidence="2">Protein modification; protein ubiquitination.</text>
</comment>
<dbReference type="PROSITE" id="PS51419">
    <property type="entry name" value="RAB"/>
    <property type="match status" value="1"/>
</dbReference>
<dbReference type="GO" id="GO:0003924">
    <property type="term" value="F:GTPase activity"/>
    <property type="evidence" value="ECO:0007669"/>
    <property type="project" value="InterPro"/>
</dbReference>
<evidence type="ECO:0000256" key="1">
    <source>
        <dbReference type="ARBA" id="ARBA00000900"/>
    </source>
</evidence>
<dbReference type="Proteomes" id="UP000694866">
    <property type="component" value="Unplaced"/>
</dbReference>
<evidence type="ECO:0000256" key="2">
    <source>
        <dbReference type="ARBA" id="ARBA00004906"/>
    </source>
</evidence>